<dbReference type="AlphaFoldDB" id="A0A4Q7E8E4"/>
<evidence type="ECO:0000256" key="1">
    <source>
        <dbReference type="ARBA" id="ARBA00007957"/>
    </source>
</evidence>
<protein>
    <submittedName>
        <fullName evidence="8">Transcriptional repressor</fullName>
    </submittedName>
</protein>
<dbReference type="OrthoDB" id="8659436at2"/>
<keyword evidence="6" id="KW-0804">Transcription</keyword>
<feature type="binding site" evidence="7">
    <location>
        <position position="118"/>
    </location>
    <ligand>
        <name>Zn(2+)</name>
        <dbReference type="ChEBI" id="CHEBI:29105"/>
    </ligand>
</feature>
<keyword evidence="3 7" id="KW-0862">Zinc</keyword>
<comment type="caution">
    <text evidence="8">The sequence shown here is derived from an EMBL/GenBank/DDBJ whole genome shotgun (WGS) entry which is preliminary data.</text>
</comment>
<feature type="binding site" evidence="7">
    <location>
        <position position="115"/>
    </location>
    <ligand>
        <name>Zn(2+)</name>
        <dbReference type="ChEBI" id="CHEBI:29105"/>
    </ligand>
</feature>
<dbReference type="EMBL" id="QVFV01000002">
    <property type="protein sequence ID" value="RZM78818.1"/>
    <property type="molecule type" value="Genomic_DNA"/>
</dbReference>
<feature type="binding site" evidence="7">
    <location>
        <position position="155"/>
    </location>
    <ligand>
        <name>Zn(2+)</name>
        <dbReference type="ChEBI" id="CHEBI:29105"/>
    </ligand>
</feature>
<evidence type="ECO:0000313" key="9">
    <source>
        <dbReference type="Proteomes" id="UP000292459"/>
    </source>
</evidence>
<dbReference type="InterPro" id="IPR002481">
    <property type="entry name" value="FUR"/>
</dbReference>
<keyword evidence="5" id="KW-0238">DNA-binding</keyword>
<organism evidence="8 9">
    <name type="scientific">Leptolyngbya iicbica LK</name>
    <dbReference type="NCBI Taxonomy" id="2294035"/>
    <lineage>
        <taxon>Bacteria</taxon>
        <taxon>Bacillati</taxon>
        <taxon>Cyanobacteriota</taxon>
        <taxon>Cyanophyceae</taxon>
        <taxon>Leptolyngbyales</taxon>
        <taxon>Leptolyngbyaceae</taxon>
        <taxon>Leptolyngbya group</taxon>
        <taxon>Leptolyngbya</taxon>
        <taxon>Leptolyngbya iicbica</taxon>
    </lineage>
</organism>
<comment type="similarity">
    <text evidence="1">Belongs to the Fur family.</text>
</comment>
<keyword evidence="9" id="KW-1185">Reference proteome</keyword>
<evidence type="ECO:0000256" key="5">
    <source>
        <dbReference type="ARBA" id="ARBA00023125"/>
    </source>
</evidence>
<dbReference type="CDD" id="cd07153">
    <property type="entry name" value="Fur_like"/>
    <property type="match status" value="1"/>
</dbReference>
<evidence type="ECO:0000256" key="2">
    <source>
        <dbReference type="ARBA" id="ARBA00022491"/>
    </source>
</evidence>
<dbReference type="InterPro" id="IPR036388">
    <property type="entry name" value="WH-like_DNA-bd_sf"/>
</dbReference>
<dbReference type="RefSeq" id="WP_084607139.1">
    <property type="nucleotide sequence ID" value="NZ_QVFV01000002.1"/>
</dbReference>
<dbReference type="InterPro" id="IPR043135">
    <property type="entry name" value="Fur_C"/>
</dbReference>
<dbReference type="Gene3D" id="1.10.10.10">
    <property type="entry name" value="Winged helix-like DNA-binding domain superfamily/Winged helix DNA-binding domain"/>
    <property type="match status" value="1"/>
</dbReference>
<gene>
    <name evidence="8" type="ORF">DYY88_08475</name>
</gene>
<evidence type="ECO:0000256" key="7">
    <source>
        <dbReference type="PIRSR" id="PIRSR602481-1"/>
    </source>
</evidence>
<dbReference type="GO" id="GO:1900376">
    <property type="term" value="P:regulation of secondary metabolite biosynthetic process"/>
    <property type="evidence" value="ECO:0007669"/>
    <property type="project" value="TreeGrafter"/>
</dbReference>
<dbReference type="Gene3D" id="3.30.1490.190">
    <property type="match status" value="1"/>
</dbReference>
<keyword evidence="2" id="KW-0678">Repressor</keyword>
<dbReference type="GO" id="GO:0045892">
    <property type="term" value="P:negative regulation of DNA-templated transcription"/>
    <property type="evidence" value="ECO:0007669"/>
    <property type="project" value="TreeGrafter"/>
</dbReference>
<proteinExistence type="inferred from homology"/>
<dbReference type="InterPro" id="IPR036390">
    <property type="entry name" value="WH_DNA-bd_sf"/>
</dbReference>
<dbReference type="Pfam" id="PF01475">
    <property type="entry name" value="FUR"/>
    <property type="match status" value="1"/>
</dbReference>
<accession>A0A4Q7E8E4</accession>
<dbReference type="GO" id="GO:0003700">
    <property type="term" value="F:DNA-binding transcription factor activity"/>
    <property type="evidence" value="ECO:0007669"/>
    <property type="project" value="InterPro"/>
</dbReference>
<keyword evidence="4" id="KW-0805">Transcription regulation</keyword>
<keyword evidence="7" id="KW-0479">Metal-binding</keyword>
<reference evidence="8 9" key="1">
    <citation type="submission" date="2018-11" db="EMBL/GenBank/DDBJ databases">
        <title>Whole genome sequencing of an environmental sample.</title>
        <authorList>
            <person name="Sarangi A.N."/>
            <person name="Singh D."/>
            <person name="Tripathy S."/>
        </authorList>
    </citation>
    <scope>NUCLEOTIDE SEQUENCE [LARGE SCALE GENOMIC DNA]</scope>
    <source>
        <strain evidence="8 9">Lakshadweep</strain>
    </source>
</reference>
<dbReference type="GO" id="GO:0008270">
    <property type="term" value="F:zinc ion binding"/>
    <property type="evidence" value="ECO:0007669"/>
    <property type="project" value="TreeGrafter"/>
</dbReference>
<sequence length="162" mass="18151">MTQSDSSNISERLYLEDNPAEVLRMLLNQEGFRITDQRQKILQVLREVPEGEHLSAEDVQDKLTASGEKIGFSTIYRALHLLVDLGILRELTLSEGRKYYEFCNPLMGDHHHLVCTECGTVTEFEDSAILSLGSKEALDHGFSLLDCQFTVRGLCSKCAGLS</sequence>
<comment type="cofactor">
    <cofactor evidence="7">
        <name>Zn(2+)</name>
        <dbReference type="ChEBI" id="CHEBI:29105"/>
    </cofactor>
    <text evidence="7">Binds 1 zinc ion per subunit.</text>
</comment>
<evidence type="ECO:0000256" key="4">
    <source>
        <dbReference type="ARBA" id="ARBA00023015"/>
    </source>
</evidence>
<dbReference type="PANTHER" id="PTHR33202:SF19">
    <property type="entry name" value="FERRIC UPTAKE REGULATION PROTEIN"/>
    <property type="match status" value="1"/>
</dbReference>
<dbReference type="Proteomes" id="UP000292459">
    <property type="component" value="Unassembled WGS sequence"/>
</dbReference>
<dbReference type="SUPFAM" id="SSF46785">
    <property type="entry name" value="Winged helix' DNA-binding domain"/>
    <property type="match status" value="1"/>
</dbReference>
<name>A0A4Q7E8E4_9CYAN</name>
<dbReference type="GO" id="GO:0000976">
    <property type="term" value="F:transcription cis-regulatory region binding"/>
    <property type="evidence" value="ECO:0007669"/>
    <property type="project" value="TreeGrafter"/>
</dbReference>
<evidence type="ECO:0000313" key="8">
    <source>
        <dbReference type="EMBL" id="RZM78818.1"/>
    </source>
</evidence>
<feature type="binding site" evidence="7">
    <location>
        <position position="158"/>
    </location>
    <ligand>
        <name>Zn(2+)</name>
        <dbReference type="ChEBI" id="CHEBI:29105"/>
    </ligand>
</feature>
<dbReference type="PANTHER" id="PTHR33202">
    <property type="entry name" value="ZINC UPTAKE REGULATION PROTEIN"/>
    <property type="match status" value="1"/>
</dbReference>
<evidence type="ECO:0000256" key="3">
    <source>
        <dbReference type="ARBA" id="ARBA00022833"/>
    </source>
</evidence>
<evidence type="ECO:0000256" key="6">
    <source>
        <dbReference type="ARBA" id="ARBA00023163"/>
    </source>
</evidence>